<dbReference type="PROSITE" id="PS00237">
    <property type="entry name" value="G_PROTEIN_RECEP_F1_1"/>
    <property type="match status" value="1"/>
</dbReference>
<keyword evidence="5 17" id="KW-1133">Transmembrane helix</keyword>
<dbReference type="PANTHER" id="PTHR46099:SF3">
    <property type="entry name" value="ENDOTHELIN RECEPTOR TYPE B"/>
    <property type="match status" value="1"/>
</dbReference>
<keyword evidence="8" id="KW-0564">Palmitate</keyword>
<comment type="subcellular location">
    <subcellularLocation>
        <location evidence="1">Cell membrane</location>
        <topology evidence="1">Multi-pass membrane protein</topology>
    </subcellularLocation>
</comment>
<accession>A0A6B0RAX4</accession>
<dbReference type="Pfam" id="PF00001">
    <property type="entry name" value="7tm_1"/>
    <property type="match status" value="1"/>
</dbReference>
<evidence type="ECO:0000256" key="17">
    <source>
        <dbReference type="SAM" id="Phobius"/>
    </source>
</evidence>
<dbReference type="GO" id="GO:0005886">
    <property type="term" value="C:plasma membrane"/>
    <property type="evidence" value="ECO:0007669"/>
    <property type="project" value="UniProtKB-SubCell"/>
</dbReference>
<evidence type="ECO:0000256" key="13">
    <source>
        <dbReference type="ARBA" id="ARBA00032475"/>
    </source>
</evidence>
<dbReference type="PROSITE" id="PS50294">
    <property type="entry name" value="WD_REPEATS_REGION"/>
    <property type="match status" value="2"/>
</dbReference>
<evidence type="ECO:0000256" key="1">
    <source>
        <dbReference type="ARBA" id="ARBA00004651"/>
    </source>
</evidence>
<feature type="repeat" description="WD" evidence="14">
    <location>
        <begin position="849"/>
        <end position="891"/>
    </location>
</feature>
<organism evidence="20 21">
    <name type="scientific">Bos mutus</name>
    <name type="common">wild yak</name>
    <dbReference type="NCBI Taxonomy" id="72004"/>
    <lineage>
        <taxon>Eukaryota</taxon>
        <taxon>Metazoa</taxon>
        <taxon>Chordata</taxon>
        <taxon>Craniata</taxon>
        <taxon>Vertebrata</taxon>
        <taxon>Euteleostomi</taxon>
        <taxon>Mammalia</taxon>
        <taxon>Eutheria</taxon>
        <taxon>Laurasiatheria</taxon>
        <taxon>Artiodactyla</taxon>
        <taxon>Ruminantia</taxon>
        <taxon>Pecora</taxon>
        <taxon>Bovidae</taxon>
        <taxon>Bovinae</taxon>
        <taxon>Bos</taxon>
    </lineage>
</organism>
<dbReference type="InterPro" id="IPR036938">
    <property type="entry name" value="PAP2/HPO_sf"/>
</dbReference>
<evidence type="ECO:0000256" key="10">
    <source>
        <dbReference type="ARBA" id="ARBA00023170"/>
    </source>
</evidence>
<feature type="repeat" description="WD" evidence="14">
    <location>
        <begin position="1000"/>
        <end position="1032"/>
    </location>
</feature>
<evidence type="ECO:0000256" key="11">
    <source>
        <dbReference type="ARBA" id="ARBA00023224"/>
    </source>
</evidence>
<feature type="transmembrane region" description="Helical" evidence="17">
    <location>
        <begin position="178"/>
        <end position="196"/>
    </location>
</feature>
<keyword evidence="4 15" id="KW-0812">Transmembrane</keyword>
<dbReference type="InterPro" id="IPR036322">
    <property type="entry name" value="WD40_repeat_dom_sf"/>
</dbReference>
<feature type="signal peptide" evidence="18">
    <location>
        <begin position="1"/>
        <end position="26"/>
    </location>
</feature>
<evidence type="ECO:0000256" key="5">
    <source>
        <dbReference type="ARBA" id="ARBA00022989"/>
    </source>
</evidence>
<dbReference type="PRINTS" id="PR00237">
    <property type="entry name" value="GPCRRHODOPSN"/>
</dbReference>
<feature type="transmembrane region" description="Helical" evidence="17">
    <location>
        <begin position="475"/>
        <end position="496"/>
    </location>
</feature>
<evidence type="ECO:0000256" key="7">
    <source>
        <dbReference type="ARBA" id="ARBA00023136"/>
    </source>
</evidence>
<keyword evidence="21" id="KW-1185">Reference proteome</keyword>
<feature type="region of interest" description="Disordered" evidence="16">
    <location>
        <begin position="32"/>
        <end position="87"/>
    </location>
</feature>
<keyword evidence="10 15" id="KW-0675">Receptor</keyword>
<name>A0A6B0RAX4_9CETA</name>
<dbReference type="SMART" id="SM01381">
    <property type="entry name" value="7TM_GPCR_Srsx"/>
    <property type="match status" value="1"/>
</dbReference>
<dbReference type="SUPFAM" id="SSF50978">
    <property type="entry name" value="WD40 repeat-like"/>
    <property type="match status" value="1"/>
</dbReference>
<dbReference type="InterPro" id="IPR015943">
    <property type="entry name" value="WD40/YVTN_repeat-like_dom_sf"/>
</dbReference>
<feature type="compositionally biased region" description="Polar residues" evidence="16">
    <location>
        <begin position="54"/>
        <end position="70"/>
    </location>
</feature>
<evidence type="ECO:0000256" key="3">
    <source>
        <dbReference type="ARBA" id="ARBA00022475"/>
    </source>
</evidence>
<evidence type="ECO:0000256" key="6">
    <source>
        <dbReference type="ARBA" id="ARBA00023040"/>
    </source>
</evidence>
<dbReference type="PANTHER" id="PTHR46099">
    <property type="entry name" value="G_PROTEIN_RECEP_F1_2 DOMAIN-CONTAINING PROTEIN"/>
    <property type="match status" value="1"/>
</dbReference>
<keyword evidence="12" id="KW-0449">Lipoprotein</keyword>
<dbReference type="GO" id="GO:0004962">
    <property type="term" value="F:endothelin receptor activity"/>
    <property type="evidence" value="ECO:0007669"/>
    <property type="project" value="InterPro"/>
</dbReference>
<comment type="similarity">
    <text evidence="15">Belongs to the G-protein coupled receptor 1 family.</text>
</comment>
<evidence type="ECO:0000256" key="12">
    <source>
        <dbReference type="ARBA" id="ARBA00023288"/>
    </source>
</evidence>
<evidence type="ECO:0000256" key="4">
    <source>
        <dbReference type="ARBA" id="ARBA00022692"/>
    </source>
</evidence>
<feature type="transmembrane region" description="Helical" evidence="17">
    <location>
        <begin position="508"/>
        <end position="527"/>
    </location>
</feature>
<feature type="chain" id="PRO_5025672292" description="Endothelin receptor type B" evidence="18">
    <location>
        <begin position="27"/>
        <end position="1070"/>
    </location>
</feature>
<keyword evidence="7 17" id="KW-0472">Membrane</keyword>
<evidence type="ECO:0000256" key="15">
    <source>
        <dbReference type="RuleBase" id="RU000688"/>
    </source>
</evidence>
<keyword evidence="9" id="KW-1015">Disulfide bond</keyword>
<feature type="transmembrane region" description="Helical" evidence="17">
    <location>
        <begin position="274"/>
        <end position="300"/>
    </location>
</feature>
<dbReference type="GO" id="GO:0048484">
    <property type="term" value="P:enteric nervous system development"/>
    <property type="evidence" value="ECO:0007669"/>
    <property type="project" value="InterPro"/>
</dbReference>
<sequence length="1070" mass="119428">MQPLPSLCGRALVALILACGVAGIQAEEREFPPAGATQPLLGTGEMMETPTETSWPGRSNASDPRSSATPQIPRGGRMAGIPPRTPPPCDGPIEIKETFKYINTVVSCLVFVLGIIGNSTLLRIIYKNKCMRNGPNILIASLALGDLLHIIIDIPINTYKLLAKDWPFGVEMCKLVPFIQKASVGITVLSLCALSIDRYRAVASWSRIKGIGVPKWTAVEIVLIWVVSVVLAVPEAVGFDIITSDHIGNKLRICLLHPTQKTAFMQFYKTAKDWWLFSFYFCLPLAITALFYTLMTCEMLRKKSGMQIALNDHLKQRREVAKTVFCLVLVFALCWLPLHLSRILKLTLYDQHDPRRCEFLSFLLVLDYIGINMASLNSCINPIALYLVSKRFKNCFKAPCTTIVYTWEFDPRKSSSSSGGCFFNSSTSSHLSALHHKSSEVQAQWWYPLTYGLILIPCWCSLVCISRIYMGMHSILDVIAGFLYTILILVIFYPFVDVIDNFNQTHRYAPLIIIGLHLALGIFSFTLDTWSTSRGDTAEILGSGAGIACGSHFTYKMGLLLDPPLDILPLARHPISMTLFGKAILRIFIGMLFVLVVRDIMKRITVPLACKIFSIPCDDIRKARQHMEVELPYRYITYGMFIQSESWGVEFRSSARLRVCARVRSRTSRGRPGQIFTTLGCTPDMEKIEEQFANLNIVKRSSETKEPTYLLGIDTSKTVQTEKGSLVAVLCSNGSIRIHDKERLNVIREFRGYPGLNGVKFANSHDSVYSSCTDGTVKCWDARLASGKPVQLFKGYPSNIFISFDISSNDHVICAGTEKVDDDALLVFWDARINSQDLSTTKEPLGAYSETHSDDITQVRFHPSNPNMVVSGSTDGLVNVFDISADNEDDALVTTCNSVSSVSFIGWSGKDYKQIYCMTHDEGFCWWDLNHLDTDEPITCLNVPDVREVINVKEGILDYLIGGLYHEKTDKLFVVGGTNTGIIRVMNCMTSGLVHVTSLQGGHAATVRSFCWNMQDDSLLTGGEDAQLLLWKPGAVEKTFTKKDSMKIASSVHQRVRVHSNDSYKRRKKQ</sequence>
<keyword evidence="18" id="KW-0732">Signal</keyword>
<feature type="transmembrane region" description="Helical" evidence="17">
    <location>
        <begin position="216"/>
        <end position="234"/>
    </location>
</feature>
<feature type="transmembrane region" description="Helical" evidence="17">
    <location>
        <begin position="445"/>
        <end position="469"/>
    </location>
</feature>
<evidence type="ECO:0000256" key="14">
    <source>
        <dbReference type="PROSITE-ProRule" id="PRU00221"/>
    </source>
</evidence>
<dbReference type="CDD" id="cd15976">
    <property type="entry name" value="7tmA_ET-BR"/>
    <property type="match status" value="1"/>
</dbReference>
<dbReference type="FunFam" id="1.20.1070.10:FF:000076">
    <property type="entry name" value="Endothelin receptor type B"/>
    <property type="match status" value="1"/>
</dbReference>
<dbReference type="Gene3D" id="1.20.1070.10">
    <property type="entry name" value="Rhodopsin 7-helix transmembrane proteins"/>
    <property type="match status" value="1"/>
</dbReference>
<dbReference type="Proteomes" id="UP000322234">
    <property type="component" value="Unassembled WGS sequence"/>
</dbReference>
<dbReference type="Gene3D" id="1.20.144.10">
    <property type="entry name" value="Phosphatidic acid phosphatase type 2/haloperoxidase"/>
    <property type="match status" value="1"/>
</dbReference>
<dbReference type="Pfam" id="PF00400">
    <property type="entry name" value="WD40"/>
    <property type="match status" value="3"/>
</dbReference>
<dbReference type="InterPro" id="IPR000326">
    <property type="entry name" value="PAP2/HPO"/>
</dbReference>
<keyword evidence="3" id="KW-1003">Cell membrane</keyword>
<evidence type="ECO:0000256" key="2">
    <source>
        <dbReference type="ARBA" id="ARBA00015019"/>
    </source>
</evidence>
<dbReference type="GO" id="GO:0008217">
    <property type="term" value="P:regulation of blood pressure"/>
    <property type="evidence" value="ECO:0007669"/>
    <property type="project" value="InterPro"/>
</dbReference>
<dbReference type="InterPro" id="IPR001112">
    <property type="entry name" value="ETB_rcpt"/>
</dbReference>
<keyword evidence="11 15" id="KW-0807">Transducer</keyword>
<dbReference type="InterPro" id="IPR001680">
    <property type="entry name" value="WD40_rpt"/>
</dbReference>
<dbReference type="PROSITE" id="PS50262">
    <property type="entry name" value="G_PROTEIN_RECEP_F1_2"/>
    <property type="match status" value="1"/>
</dbReference>
<evidence type="ECO:0000256" key="8">
    <source>
        <dbReference type="ARBA" id="ARBA00023139"/>
    </source>
</evidence>
<dbReference type="SUPFAM" id="SSF48317">
    <property type="entry name" value="Acid phosphatase/Vanadium-dependent haloperoxidase"/>
    <property type="match status" value="1"/>
</dbReference>
<dbReference type="GO" id="GO:0048066">
    <property type="term" value="P:developmental pigmentation"/>
    <property type="evidence" value="ECO:0007669"/>
    <property type="project" value="TreeGrafter"/>
</dbReference>
<feature type="transmembrane region" description="Helical" evidence="17">
    <location>
        <begin position="137"/>
        <end position="158"/>
    </location>
</feature>
<reference evidence="20" key="1">
    <citation type="submission" date="2019-10" db="EMBL/GenBank/DDBJ databases">
        <title>The sequence and de novo assembly of the wild yak genome.</title>
        <authorList>
            <person name="Liu Y."/>
        </authorList>
    </citation>
    <scope>NUCLEOTIDE SEQUENCE [LARGE SCALE GENOMIC DNA]</scope>
    <source>
        <strain evidence="20">WY2019</strain>
    </source>
</reference>
<dbReference type="GO" id="GO:0042310">
    <property type="term" value="P:vasoconstriction"/>
    <property type="evidence" value="ECO:0007669"/>
    <property type="project" value="InterPro"/>
</dbReference>
<protein>
    <recommendedName>
        <fullName evidence="2">Endothelin receptor type B</fullName>
    </recommendedName>
    <alternativeName>
        <fullName evidence="13">Endothelin receptor non-selective type</fullName>
    </alternativeName>
</protein>
<dbReference type="InterPro" id="IPR017452">
    <property type="entry name" value="GPCR_Rhodpsn_7TM"/>
</dbReference>
<evidence type="ECO:0000256" key="16">
    <source>
        <dbReference type="SAM" id="MobiDB-lite"/>
    </source>
</evidence>
<keyword evidence="6 15" id="KW-0297">G-protein coupled receptor</keyword>
<dbReference type="InterPro" id="IPR051193">
    <property type="entry name" value="GPCR_endothelin_rcpt"/>
</dbReference>
<evidence type="ECO:0000256" key="9">
    <source>
        <dbReference type="ARBA" id="ARBA00023157"/>
    </source>
</evidence>
<comment type="caution">
    <text evidence="20">The sequence shown here is derived from an EMBL/GenBank/DDBJ whole genome shotgun (WGS) entry which is preliminary data.</text>
</comment>
<feature type="compositionally biased region" description="Low complexity" evidence="16">
    <location>
        <begin position="42"/>
        <end position="53"/>
    </location>
</feature>
<feature type="transmembrane region" description="Helical" evidence="17">
    <location>
        <begin position="360"/>
        <end position="388"/>
    </location>
</feature>
<dbReference type="PRINTS" id="PR00571">
    <property type="entry name" value="ENDOTHELINBR"/>
</dbReference>
<evidence type="ECO:0000259" key="19">
    <source>
        <dbReference type="PROSITE" id="PS50262"/>
    </source>
</evidence>
<evidence type="ECO:0000313" key="21">
    <source>
        <dbReference type="Proteomes" id="UP000322234"/>
    </source>
</evidence>
<dbReference type="InterPro" id="IPR000276">
    <property type="entry name" value="GPCR_Rhodpsn"/>
</dbReference>
<feature type="transmembrane region" description="Helical" evidence="17">
    <location>
        <begin position="575"/>
        <end position="597"/>
    </location>
</feature>
<gene>
    <name evidence="20" type="ORF">E5288_WYG001547</name>
</gene>
<keyword evidence="14" id="KW-0853">WD repeat</keyword>
<feature type="transmembrane region" description="Helical" evidence="17">
    <location>
        <begin position="320"/>
        <end position="340"/>
    </location>
</feature>
<evidence type="ECO:0000256" key="18">
    <source>
        <dbReference type="SAM" id="SignalP"/>
    </source>
</evidence>
<proteinExistence type="inferred from homology"/>
<feature type="transmembrane region" description="Helical" evidence="17">
    <location>
        <begin position="101"/>
        <end position="125"/>
    </location>
</feature>
<dbReference type="PRINTS" id="PR00366">
    <property type="entry name" value="ENDOTHELINR"/>
</dbReference>
<dbReference type="InterPro" id="IPR000499">
    <property type="entry name" value="Endthln_rcpt"/>
</dbReference>
<feature type="domain" description="G-protein coupled receptors family 1 profile" evidence="19">
    <location>
        <begin position="117"/>
        <end position="385"/>
    </location>
</feature>
<dbReference type="PROSITE" id="PS50082">
    <property type="entry name" value="WD_REPEATS_2"/>
    <property type="match status" value="2"/>
</dbReference>
<evidence type="ECO:0000313" key="20">
    <source>
        <dbReference type="EMBL" id="MXQ87389.1"/>
    </source>
</evidence>
<dbReference type="SUPFAM" id="SSF81321">
    <property type="entry name" value="Family A G protein-coupled receptor-like"/>
    <property type="match status" value="1"/>
</dbReference>
<dbReference type="AlphaFoldDB" id="A0A6B0RAX4"/>
<dbReference type="Pfam" id="PF01569">
    <property type="entry name" value="PAP2"/>
    <property type="match status" value="1"/>
</dbReference>
<dbReference type="Gene3D" id="2.130.10.10">
    <property type="entry name" value="YVTN repeat-like/Quinoprotein amine dehydrogenase"/>
    <property type="match status" value="2"/>
</dbReference>
<dbReference type="EMBL" id="VBQZ03000037">
    <property type="protein sequence ID" value="MXQ87389.1"/>
    <property type="molecule type" value="Genomic_DNA"/>
</dbReference>
<dbReference type="SMART" id="SM00320">
    <property type="entry name" value="WD40"/>
    <property type="match status" value="4"/>
</dbReference>